<keyword evidence="3" id="KW-1185">Reference proteome</keyword>
<dbReference type="InterPro" id="IPR052343">
    <property type="entry name" value="Retrotransposon-Effector_Assoc"/>
</dbReference>
<dbReference type="PROSITE" id="PS50878">
    <property type="entry name" value="RT_POL"/>
    <property type="match status" value="1"/>
</dbReference>
<dbReference type="Gene3D" id="3.60.10.10">
    <property type="entry name" value="Endonuclease/exonuclease/phosphatase"/>
    <property type="match status" value="1"/>
</dbReference>
<evidence type="ECO:0000259" key="1">
    <source>
        <dbReference type="PROSITE" id="PS50878"/>
    </source>
</evidence>
<proteinExistence type="predicted"/>
<evidence type="ECO:0000313" key="2">
    <source>
        <dbReference type="EMBL" id="KAH0758245.1"/>
    </source>
</evidence>
<dbReference type="CDD" id="cd01650">
    <property type="entry name" value="RT_nLTR_like"/>
    <property type="match status" value="1"/>
</dbReference>
<dbReference type="Proteomes" id="UP000826656">
    <property type="component" value="Unassembled WGS sequence"/>
</dbReference>
<sequence>MEPFQNPVELDQYRRKLGFEYAGVNCSGKIWYFWRTDWEGSIILDTMQQITIKFKIRNHFFLITTVYARCIALERLELWEELEDIVSREQCPWVVGGDFNVILNEEEKLGGLEFTQNEALDFASCITSCALIEVRTSGSKYTWWNGRIEGECIFKRLDRILVNQEFMDLLSSSEVHHLIRQRSDHAHLHMVCNSDVGTAIKPFRFLNFWSKHKDFKKIVKENWNVDFVGNPLVEFQAKMRKVKKTLSSWRKKVYGDVFKQIATIEDVIKVKEAQMEFQPSESNRADLSKAEAELKKFLKIEEEFWKQKAGMKWFSEGDSNTKFFHSYVKGKRKKLHISEIETDQGTNLHSNEQIGQAAVNHFAQQFRIDCLATDFGMIEHIPMSISDDENEVMTRLPEQEEVKRVVFELNGGSACGPDGFTGHFFQCCWEIIGGDVTKVVRAFFCGHELLKSLTHTNLVLLPKKEVVRNFSDLRPISLSNFLNKIIYRVLHERIVVILPKIISPTQSGFVKGRSITENVLLAQEIIRDMNKRNKNVNVVVKLDMAKAYDRVSWIFLTKVMRKFGFSEIIIDMIWRIMSNNWYFVLINGRVHGFFQSSRGLKQGDPLSLTLFIIAAEVLARGLNSLHGDTNFKRYRLPKWSPKINHLSYADDTILFCSGERGPLIKIMKVLRDYECISG</sequence>
<dbReference type="EMBL" id="JAIVGD010000015">
    <property type="protein sequence ID" value="KAH0758245.1"/>
    <property type="molecule type" value="Genomic_DNA"/>
</dbReference>
<evidence type="ECO:0000313" key="3">
    <source>
        <dbReference type="Proteomes" id="UP000826656"/>
    </source>
</evidence>
<accession>A0ABQ7V5I9</accession>
<feature type="domain" description="Reverse transcriptase" evidence="1">
    <location>
        <begin position="442"/>
        <end position="678"/>
    </location>
</feature>
<comment type="caution">
    <text evidence="2">The sequence shown here is derived from an EMBL/GenBank/DDBJ whole genome shotgun (WGS) entry which is preliminary data.</text>
</comment>
<dbReference type="InterPro" id="IPR036691">
    <property type="entry name" value="Endo/exonu/phosph_ase_sf"/>
</dbReference>
<dbReference type="InterPro" id="IPR000477">
    <property type="entry name" value="RT_dom"/>
</dbReference>
<reference evidence="2 3" key="1">
    <citation type="journal article" date="2021" name="bioRxiv">
        <title>Chromosome-scale and haplotype-resolved genome assembly of a tetraploid potato cultivar.</title>
        <authorList>
            <person name="Sun H."/>
            <person name="Jiao W.-B."/>
            <person name="Krause K."/>
            <person name="Campoy J.A."/>
            <person name="Goel M."/>
            <person name="Folz-Donahue K."/>
            <person name="Kukat C."/>
            <person name="Huettel B."/>
            <person name="Schneeberger K."/>
        </authorList>
    </citation>
    <scope>NUCLEOTIDE SEQUENCE [LARGE SCALE GENOMIC DNA]</scope>
    <source>
        <strain evidence="2">SolTubOtavaFocal</strain>
        <tissue evidence="2">Leaves</tissue>
    </source>
</reference>
<dbReference type="PANTHER" id="PTHR46890">
    <property type="entry name" value="NON-LTR RETROLELEMENT REVERSE TRANSCRIPTASE-LIKE PROTEIN-RELATED"/>
    <property type="match status" value="1"/>
</dbReference>
<protein>
    <recommendedName>
        <fullName evidence="1">Reverse transcriptase domain-containing protein</fullName>
    </recommendedName>
</protein>
<dbReference type="PANTHER" id="PTHR46890:SF34">
    <property type="entry name" value="REVERSE TRANSCRIPTASE DOMAIN-CONTAINING PROTEIN"/>
    <property type="match status" value="1"/>
</dbReference>
<organism evidence="2 3">
    <name type="scientific">Solanum tuberosum</name>
    <name type="common">Potato</name>
    <dbReference type="NCBI Taxonomy" id="4113"/>
    <lineage>
        <taxon>Eukaryota</taxon>
        <taxon>Viridiplantae</taxon>
        <taxon>Streptophyta</taxon>
        <taxon>Embryophyta</taxon>
        <taxon>Tracheophyta</taxon>
        <taxon>Spermatophyta</taxon>
        <taxon>Magnoliopsida</taxon>
        <taxon>eudicotyledons</taxon>
        <taxon>Gunneridae</taxon>
        <taxon>Pentapetalae</taxon>
        <taxon>asterids</taxon>
        <taxon>lamiids</taxon>
        <taxon>Solanales</taxon>
        <taxon>Solanaceae</taxon>
        <taxon>Solanoideae</taxon>
        <taxon>Solaneae</taxon>
        <taxon>Solanum</taxon>
    </lineage>
</organism>
<gene>
    <name evidence="2" type="ORF">KY290_021738</name>
</gene>
<dbReference type="Pfam" id="PF00078">
    <property type="entry name" value="RVT_1"/>
    <property type="match status" value="1"/>
</dbReference>
<dbReference type="SUPFAM" id="SSF56219">
    <property type="entry name" value="DNase I-like"/>
    <property type="match status" value="1"/>
</dbReference>
<name>A0ABQ7V5I9_SOLTU</name>